<dbReference type="Proteomes" id="UP000610124">
    <property type="component" value="Unassembled WGS sequence"/>
</dbReference>
<dbReference type="RefSeq" id="WP_050366479.1">
    <property type="nucleotide sequence ID" value="NZ_BMUB01000005.1"/>
</dbReference>
<evidence type="ECO:0000256" key="1">
    <source>
        <dbReference type="ARBA" id="ARBA00004141"/>
    </source>
</evidence>
<organism evidence="10 11">
    <name type="scientific">Kitasatospora aureofaciens</name>
    <name type="common">Streptomyces aureofaciens</name>
    <dbReference type="NCBI Taxonomy" id="1894"/>
    <lineage>
        <taxon>Bacteria</taxon>
        <taxon>Bacillati</taxon>
        <taxon>Actinomycetota</taxon>
        <taxon>Actinomycetes</taxon>
        <taxon>Kitasatosporales</taxon>
        <taxon>Streptomycetaceae</taxon>
        <taxon>Kitasatospora</taxon>
    </lineage>
</organism>
<keyword evidence="6" id="KW-0046">Antibiotic resistance</keyword>
<dbReference type="Proteomes" id="UP000037395">
    <property type="component" value="Unassembled WGS sequence"/>
</dbReference>
<reference evidence="10" key="4">
    <citation type="submission" date="2016-08" db="EMBL/GenBank/DDBJ databases">
        <title>Sequencing, Assembly and Comparative Genomics of S. aureofaciens ATCC 10762.</title>
        <authorList>
            <person name="Gradnigo J.S."/>
            <person name="Johnson N."/>
            <person name="Somerville G.A."/>
        </authorList>
    </citation>
    <scope>NUCLEOTIDE SEQUENCE [LARGE SCALE GENOMIC DNA]</scope>
    <source>
        <strain evidence="10">ATCC 10762</strain>
    </source>
</reference>
<feature type="compositionally biased region" description="Low complexity" evidence="7">
    <location>
        <begin position="186"/>
        <end position="201"/>
    </location>
</feature>
<evidence type="ECO:0000256" key="6">
    <source>
        <dbReference type="ARBA" id="ARBA00023251"/>
    </source>
</evidence>
<keyword evidence="11" id="KW-1185">Reference proteome</keyword>
<reference evidence="9" key="1">
    <citation type="journal article" date="2014" name="Int. J. Syst. Evol. Microbiol.">
        <title>Complete genome sequence of Corynebacterium casei LMG S-19264T (=DSM 44701T), isolated from a smear-ripened cheese.</title>
        <authorList>
            <consortium name="US DOE Joint Genome Institute (JGI-PGF)"/>
            <person name="Walter F."/>
            <person name="Albersmeier A."/>
            <person name="Kalinowski J."/>
            <person name="Ruckert C."/>
        </authorList>
    </citation>
    <scope>NUCLEOTIDE SEQUENCE</scope>
    <source>
        <strain evidence="9">JCM 4434</strain>
    </source>
</reference>
<feature type="transmembrane region" description="Helical" evidence="8">
    <location>
        <begin position="33"/>
        <end position="54"/>
    </location>
</feature>
<dbReference type="GO" id="GO:0016020">
    <property type="term" value="C:membrane"/>
    <property type="evidence" value="ECO:0007669"/>
    <property type="project" value="UniProtKB-SubCell"/>
</dbReference>
<reference evidence="9" key="5">
    <citation type="submission" date="2020-09" db="EMBL/GenBank/DDBJ databases">
        <authorList>
            <person name="Sun Q."/>
            <person name="Ohkuma M."/>
        </authorList>
    </citation>
    <scope>NUCLEOTIDE SEQUENCE</scope>
    <source>
        <strain evidence="9">JCM 4434</strain>
    </source>
</reference>
<evidence type="ECO:0000313" key="10">
    <source>
        <dbReference type="EMBL" id="OEV34053.1"/>
    </source>
</evidence>
<dbReference type="GeneID" id="97485662"/>
<dbReference type="EMBL" id="BMUB01000005">
    <property type="protein sequence ID" value="GGU72808.1"/>
    <property type="molecule type" value="Genomic_DNA"/>
</dbReference>
<name>A0A1E7N0Q8_KITAU</name>
<evidence type="ECO:0000313" key="11">
    <source>
        <dbReference type="Proteomes" id="UP000037395"/>
    </source>
</evidence>
<dbReference type="GO" id="GO:0046677">
    <property type="term" value="P:response to antibiotic"/>
    <property type="evidence" value="ECO:0007669"/>
    <property type="project" value="UniProtKB-KW"/>
</dbReference>
<evidence type="ECO:0000256" key="5">
    <source>
        <dbReference type="ARBA" id="ARBA00023136"/>
    </source>
</evidence>
<accession>A0A8H9LPB9</accession>
<gene>
    <name evidence="9" type="ORF">GCM10010502_25520</name>
    <name evidence="10" type="ORF">HS99_0011475</name>
</gene>
<proteinExistence type="predicted"/>
<evidence type="ECO:0000256" key="4">
    <source>
        <dbReference type="ARBA" id="ARBA00022989"/>
    </source>
</evidence>
<dbReference type="InterPro" id="IPR036259">
    <property type="entry name" value="MFS_trans_sf"/>
</dbReference>
<dbReference type="PANTHER" id="PTHR42718:SF9">
    <property type="entry name" value="MAJOR FACILITATOR SUPERFAMILY MULTIDRUG TRANSPORTER MFSC"/>
    <property type="match status" value="1"/>
</dbReference>
<evidence type="ECO:0000256" key="7">
    <source>
        <dbReference type="SAM" id="MobiDB-lite"/>
    </source>
</evidence>
<dbReference type="AlphaFoldDB" id="A0A1E7N0Q8"/>
<dbReference type="SUPFAM" id="SSF103473">
    <property type="entry name" value="MFS general substrate transporter"/>
    <property type="match status" value="1"/>
</dbReference>
<evidence type="ECO:0000256" key="3">
    <source>
        <dbReference type="ARBA" id="ARBA00022692"/>
    </source>
</evidence>
<comment type="subcellular location">
    <subcellularLocation>
        <location evidence="1">Membrane</location>
        <topology evidence="1">Multi-pass membrane protein</topology>
    </subcellularLocation>
</comment>
<feature type="transmembrane region" description="Helical" evidence="8">
    <location>
        <begin position="61"/>
        <end position="81"/>
    </location>
</feature>
<comment type="caution">
    <text evidence="10">The sequence shown here is derived from an EMBL/GenBank/DDBJ whole genome shotgun (WGS) entry which is preliminary data.</text>
</comment>
<keyword evidence="2" id="KW-0813">Transport</keyword>
<reference evidence="11" key="3">
    <citation type="submission" date="2016-08" db="EMBL/GenBank/DDBJ databases">
        <title>Sequencing, assembly and comparative genomics of S. aureofaciens ATCC 10762.</title>
        <authorList>
            <person name="Gradnigo J.S."/>
            <person name="Johnson N."/>
            <person name="Somerville G.A."/>
        </authorList>
    </citation>
    <scope>NUCLEOTIDE SEQUENCE [LARGE SCALE GENOMIC DNA]</scope>
    <source>
        <strain evidence="11">ATCC 10762 / DSM 40127 / CCM 3239 / JCM 4008 / LMG 5968 / NBRC 12843 / NCIMB 8234 / A-377</strain>
    </source>
</reference>
<dbReference type="Gene3D" id="1.20.1250.20">
    <property type="entry name" value="MFS general substrate transporter like domains"/>
    <property type="match status" value="1"/>
</dbReference>
<evidence type="ECO:0000256" key="8">
    <source>
        <dbReference type="SAM" id="Phobius"/>
    </source>
</evidence>
<reference evidence="10 11" key="2">
    <citation type="submission" date="2014-07" db="EMBL/GenBank/DDBJ databases">
        <authorList>
            <person name="Zhang J.E."/>
            <person name="Yang H."/>
            <person name="Guo J."/>
            <person name="Deng Z."/>
            <person name="Luo H."/>
            <person name="Luo M."/>
            <person name="Zhao B."/>
        </authorList>
    </citation>
    <scope>NUCLEOTIDE SEQUENCE [LARGE SCALE GENOMIC DNA]</scope>
    <source>
        <strain evidence="10">ATCC 10762</strain>
        <strain evidence="11">ATCC 10762 / DSM 40127 / CCM 3239 / JCM 4008 / LMG 5968 / NBRC 12843 / NCIMB 8234 / A-377</strain>
    </source>
</reference>
<protein>
    <submittedName>
        <fullName evidence="10">Uncharacterized protein</fullName>
    </submittedName>
</protein>
<accession>A0A1E7N0Q8</accession>
<keyword evidence="5 8" id="KW-0472">Membrane</keyword>
<keyword evidence="4 8" id="KW-1133">Transmembrane helix</keyword>
<evidence type="ECO:0000256" key="2">
    <source>
        <dbReference type="ARBA" id="ARBA00022448"/>
    </source>
</evidence>
<feature type="region of interest" description="Disordered" evidence="7">
    <location>
        <begin position="163"/>
        <end position="215"/>
    </location>
</feature>
<dbReference type="PANTHER" id="PTHR42718">
    <property type="entry name" value="MAJOR FACILITATOR SUPERFAMILY MULTIDRUG TRANSPORTER MFSC"/>
    <property type="match status" value="1"/>
</dbReference>
<evidence type="ECO:0000313" key="9">
    <source>
        <dbReference type="EMBL" id="GGU72808.1"/>
    </source>
</evidence>
<dbReference type="EMBL" id="JPRF03000054">
    <property type="protein sequence ID" value="OEV34053.1"/>
    <property type="molecule type" value="Genomic_DNA"/>
</dbReference>
<sequence>MRADRGLHGFVTLLTYLPSYLTAVNGRDTGTAGLLMLLLTAPVLVCPMLAARLVGRGVRPLTLVFLSLACLVLGDLALTVLSSSVGAPVLAGPMLVTGAGMGLSAGLVDGQALALVDPAKAGMAAGFLNTLRLGSEAVAVAVYGSALATALGRRVGDGIDGYPGAADAARSPTRRPGATSSAPPGSRTRPTVRASPSSSPAPTTPPSAPCSGAWRPSAWCWPR</sequence>
<keyword evidence="3 8" id="KW-0812">Transmembrane</keyword>